<evidence type="ECO:0000256" key="1">
    <source>
        <dbReference type="SAM" id="MobiDB-lite"/>
    </source>
</evidence>
<dbReference type="Gene3D" id="1.10.287.110">
    <property type="entry name" value="DnaJ domain"/>
    <property type="match status" value="1"/>
</dbReference>
<feature type="compositionally biased region" description="Low complexity" evidence="1">
    <location>
        <begin position="108"/>
        <end position="122"/>
    </location>
</feature>
<reference evidence="3 4" key="1">
    <citation type="submission" date="2016-11" db="EMBL/GenBank/DDBJ databases">
        <title>Study of marine rhodopsin-containing bacteria.</title>
        <authorList>
            <person name="Yoshizawa S."/>
            <person name="Kumagai Y."/>
            <person name="Kogure K."/>
        </authorList>
    </citation>
    <scope>NUCLEOTIDE SEQUENCE [LARGE SCALE GENOMIC DNA]</scope>
    <source>
        <strain evidence="3 4">SG-29</strain>
    </source>
</reference>
<dbReference type="Proteomes" id="UP000216446">
    <property type="component" value="Unassembled WGS sequence"/>
</dbReference>
<dbReference type="PROSITE" id="PS50076">
    <property type="entry name" value="DNAJ_2"/>
    <property type="match status" value="1"/>
</dbReference>
<dbReference type="EMBL" id="MQWB01000001">
    <property type="protein sequence ID" value="OZC02997.1"/>
    <property type="molecule type" value="Genomic_DNA"/>
</dbReference>
<comment type="caution">
    <text evidence="3">The sequence shown here is derived from an EMBL/GenBank/DDBJ whole genome shotgun (WGS) entry which is preliminary data.</text>
</comment>
<keyword evidence="4" id="KW-1185">Reference proteome</keyword>
<dbReference type="AlphaFoldDB" id="A0A259TZG7"/>
<name>A0A259TZG7_9BACT</name>
<feature type="compositionally biased region" description="Low complexity" evidence="1">
    <location>
        <begin position="52"/>
        <end position="67"/>
    </location>
</feature>
<dbReference type="SMART" id="SM00271">
    <property type="entry name" value="DnaJ"/>
    <property type="match status" value="1"/>
</dbReference>
<feature type="region of interest" description="Disordered" evidence="1">
    <location>
        <begin position="36"/>
        <end position="130"/>
    </location>
</feature>
<feature type="domain" description="J" evidence="2">
    <location>
        <begin position="135"/>
        <end position="197"/>
    </location>
</feature>
<feature type="compositionally biased region" description="Basic residues" evidence="1">
    <location>
        <begin position="96"/>
        <end position="107"/>
    </location>
</feature>
<evidence type="ECO:0000313" key="4">
    <source>
        <dbReference type="Proteomes" id="UP000216446"/>
    </source>
</evidence>
<evidence type="ECO:0000259" key="2">
    <source>
        <dbReference type="PROSITE" id="PS50076"/>
    </source>
</evidence>
<organism evidence="3 4">
    <name type="scientific">Rubricoccus marinus</name>
    <dbReference type="NCBI Taxonomy" id="716817"/>
    <lineage>
        <taxon>Bacteria</taxon>
        <taxon>Pseudomonadati</taxon>
        <taxon>Rhodothermota</taxon>
        <taxon>Rhodothermia</taxon>
        <taxon>Rhodothermales</taxon>
        <taxon>Rubricoccaceae</taxon>
        <taxon>Rubricoccus</taxon>
    </lineage>
</organism>
<dbReference type="SUPFAM" id="SSF46565">
    <property type="entry name" value="Chaperone J-domain"/>
    <property type="match status" value="1"/>
</dbReference>
<protein>
    <recommendedName>
        <fullName evidence="2">J domain-containing protein</fullName>
    </recommendedName>
</protein>
<accession>A0A259TZG7</accession>
<dbReference type="InterPro" id="IPR036869">
    <property type="entry name" value="J_dom_sf"/>
</dbReference>
<dbReference type="CDD" id="cd06257">
    <property type="entry name" value="DnaJ"/>
    <property type="match status" value="1"/>
</dbReference>
<feature type="compositionally biased region" description="Basic and acidic residues" evidence="1">
    <location>
        <begin position="71"/>
        <end position="95"/>
    </location>
</feature>
<evidence type="ECO:0000313" key="3">
    <source>
        <dbReference type="EMBL" id="OZC02997.1"/>
    </source>
</evidence>
<sequence>MPESINYSLLAGGLLSIALIASALLGWLGDIKRVGAATSARETTRRAKRSGPRAASGAGPAASAASARRTHATEQEDRIRDAYFAKERKAREFRERQRRQQQSRQKARTSSSGPRTSSGGSTHAAPPSASTLEATYRLTLGLKGPATKESVRVAYRQLIAAYHPDRCATLGVKLQKLAEEETKRINEAYSYFRRVLK</sequence>
<dbReference type="RefSeq" id="WP_094547840.1">
    <property type="nucleotide sequence ID" value="NZ_MQWB01000001.1"/>
</dbReference>
<dbReference type="InterPro" id="IPR001623">
    <property type="entry name" value="DnaJ_domain"/>
</dbReference>
<proteinExistence type="predicted"/>
<dbReference type="OrthoDB" id="9779622at2"/>
<gene>
    <name evidence="3" type="ORF">BSZ36_08445</name>
</gene>
<dbReference type="Pfam" id="PF00226">
    <property type="entry name" value="DnaJ"/>
    <property type="match status" value="1"/>
</dbReference>
<dbReference type="InParanoid" id="A0A259TZG7"/>